<dbReference type="EMBL" id="JAKZMO010000008">
    <property type="protein sequence ID" value="MDG5483342.1"/>
    <property type="molecule type" value="Genomic_DNA"/>
</dbReference>
<protein>
    <submittedName>
        <fullName evidence="2">Helix-turn-helix domain-containing protein</fullName>
    </submittedName>
</protein>
<name>A0ABT6GQA2_MYCGU</name>
<evidence type="ECO:0000259" key="1">
    <source>
        <dbReference type="Pfam" id="PF12728"/>
    </source>
</evidence>
<evidence type="ECO:0000313" key="2">
    <source>
        <dbReference type="EMBL" id="MDG5483342.1"/>
    </source>
</evidence>
<dbReference type="Proteomes" id="UP001154266">
    <property type="component" value="Unassembled WGS sequence"/>
</dbReference>
<comment type="caution">
    <text evidence="2">The sequence shown here is derived from an EMBL/GenBank/DDBJ whole genome shotgun (WGS) entry which is preliminary data.</text>
</comment>
<reference evidence="2" key="1">
    <citation type="journal article" date="2023" name="Environ. Microbiol.">
        <title>The 2-methylpropene degradation pathway in Mycobacteriaceae family strains.</title>
        <authorList>
            <person name="Helbich S."/>
            <person name="Barrantes I."/>
            <person name="Dos Anjos Borges L.G."/>
            <person name="Pieper D.H."/>
            <person name="Vainshtein Y."/>
            <person name="Sohn K."/>
            <person name="Engesser K.H."/>
        </authorList>
    </citation>
    <scope>NUCLEOTIDE SEQUENCE</scope>
    <source>
        <strain evidence="2">IBE100</strain>
    </source>
</reference>
<sequence length="95" mass="10346">MLPTLHLTLHHVNIRLIASGHARKKAGTAVDTKPRLLVSISDAREVLGGIGHSTIYELVSQGEIIKVNIGRRGFITSESLDAYVSRLTRSETETA</sequence>
<dbReference type="InterPro" id="IPR041657">
    <property type="entry name" value="HTH_17"/>
</dbReference>
<feature type="domain" description="Helix-turn-helix" evidence="1">
    <location>
        <begin position="38"/>
        <end position="86"/>
    </location>
</feature>
<dbReference type="Pfam" id="PF12728">
    <property type="entry name" value="HTH_17"/>
    <property type="match status" value="1"/>
</dbReference>
<evidence type="ECO:0000313" key="3">
    <source>
        <dbReference type="Proteomes" id="UP001154266"/>
    </source>
</evidence>
<accession>A0ABT6GQA2</accession>
<proteinExistence type="predicted"/>
<keyword evidence="3" id="KW-1185">Reference proteome</keyword>
<organism evidence="2 3">
    <name type="scientific">Mycolicibacterium gadium</name>
    <name type="common">Mycobacterium gadium</name>
    <dbReference type="NCBI Taxonomy" id="1794"/>
    <lineage>
        <taxon>Bacteria</taxon>
        <taxon>Bacillati</taxon>
        <taxon>Actinomycetota</taxon>
        <taxon>Actinomycetes</taxon>
        <taxon>Mycobacteriales</taxon>
        <taxon>Mycobacteriaceae</taxon>
        <taxon>Mycolicibacterium</taxon>
    </lineage>
</organism>
<gene>
    <name evidence="2" type="ORF">MNO81_11125</name>
</gene>
<dbReference type="RefSeq" id="WP_278221059.1">
    <property type="nucleotide sequence ID" value="NZ_JAKZMO010000008.1"/>
</dbReference>